<feature type="region of interest" description="Disordered" evidence="3">
    <location>
        <begin position="1"/>
        <end position="54"/>
    </location>
</feature>
<evidence type="ECO:0000256" key="1">
    <source>
        <dbReference type="ARBA" id="ARBA00004370"/>
    </source>
</evidence>
<evidence type="ECO:0008006" key="7">
    <source>
        <dbReference type="Google" id="ProtNLM"/>
    </source>
</evidence>
<dbReference type="EMBL" id="CP046600">
    <property type="protein sequence ID" value="QUR69523.1"/>
    <property type="molecule type" value="Genomic_DNA"/>
</dbReference>
<dbReference type="AlphaFoldDB" id="A0A975PZ78"/>
<dbReference type="GO" id="GO:0016020">
    <property type="term" value="C:membrane"/>
    <property type="evidence" value="ECO:0007669"/>
    <property type="project" value="UniProtKB-SubCell"/>
</dbReference>
<keyword evidence="2 4" id="KW-0472">Membrane</keyword>
<evidence type="ECO:0000313" key="5">
    <source>
        <dbReference type="EMBL" id="QUR69523.1"/>
    </source>
</evidence>
<dbReference type="RefSeq" id="WP_211699210.1">
    <property type="nucleotide sequence ID" value="NZ_CP046600.1"/>
</dbReference>
<protein>
    <recommendedName>
        <fullName evidence="7">Mce protein</fullName>
    </recommendedName>
</protein>
<comment type="subcellular location">
    <subcellularLocation>
        <location evidence="1">Membrane</location>
    </subcellularLocation>
</comment>
<accession>A0A975PZ78</accession>
<dbReference type="PANTHER" id="PTHR37042">
    <property type="entry name" value="OUTER MEMBRANE PROTEIN RV1973"/>
    <property type="match status" value="1"/>
</dbReference>
<reference evidence="5" key="1">
    <citation type="submission" date="2019-12" db="EMBL/GenBank/DDBJ databases">
        <title>Mycobacterium spongiae sp. nov.</title>
        <authorList>
            <person name="Stinear T."/>
        </authorList>
    </citation>
    <scope>NUCLEOTIDE SEQUENCE</scope>
    <source>
        <strain evidence="5">FSD4b-SM</strain>
    </source>
</reference>
<evidence type="ECO:0000256" key="2">
    <source>
        <dbReference type="ARBA" id="ARBA00023136"/>
    </source>
</evidence>
<evidence type="ECO:0000256" key="4">
    <source>
        <dbReference type="SAM" id="Phobius"/>
    </source>
</evidence>
<proteinExistence type="predicted"/>
<dbReference type="KEGG" id="mspg:F6B93_01555"/>
<keyword evidence="4" id="KW-1133">Transmembrane helix</keyword>
<dbReference type="PANTHER" id="PTHR37042:SF4">
    <property type="entry name" value="OUTER MEMBRANE PROTEIN RV1973"/>
    <property type="match status" value="1"/>
</dbReference>
<dbReference type="Proteomes" id="UP000682202">
    <property type="component" value="Chromosome"/>
</dbReference>
<evidence type="ECO:0000313" key="6">
    <source>
        <dbReference type="Proteomes" id="UP000682202"/>
    </source>
</evidence>
<evidence type="ECO:0000256" key="3">
    <source>
        <dbReference type="SAM" id="MobiDB-lite"/>
    </source>
</evidence>
<sequence length="222" mass="23381">MKAPDSGESGAGADQTNTETKAPDSSPETNAEDSTTDPAPAPGDDVGTESAVVERGPSRLRRGWLVGVTAMLLVLAGGIGAGGYFAMRSHQESQIIARNDVAAMEAAKDCVAATQAPDADMMSASMQKIIECGTGDFGAQASLYTSMLVEAYKAASVHVQVTDMRAAIERNNSDGSVDILVALRVQVSNTDSDAHEVGYRLRVRMALEEGRYKIARLDQVTK</sequence>
<name>A0A975PZ78_9MYCO</name>
<keyword evidence="6" id="KW-1185">Reference proteome</keyword>
<gene>
    <name evidence="5" type="ORF">F6B93_01555</name>
</gene>
<keyword evidence="4" id="KW-0812">Transmembrane</keyword>
<organism evidence="5 6">
    <name type="scientific">Mycobacterium spongiae</name>
    <dbReference type="NCBI Taxonomy" id="886343"/>
    <lineage>
        <taxon>Bacteria</taxon>
        <taxon>Bacillati</taxon>
        <taxon>Actinomycetota</taxon>
        <taxon>Actinomycetes</taxon>
        <taxon>Mycobacteriales</taxon>
        <taxon>Mycobacteriaceae</taxon>
        <taxon>Mycobacterium</taxon>
    </lineage>
</organism>
<feature type="transmembrane region" description="Helical" evidence="4">
    <location>
        <begin position="64"/>
        <end position="87"/>
    </location>
</feature>